<keyword evidence="3" id="KW-1185">Reference proteome</keyword>
<feature type="transmembrane region" description="Helical" evidence="1">
    <location>
        <begin position="107"/>
        <end position="128"/>
    </location>
</feature>
<dbReference type="GeneID" id="36341113"/>
<organism evidence="2 3">
    <name type="scientific">Echinococcus granulosus</name>
    <name type="common">Hydatid tapeworm</name>
    <dbReference type="NCBI Taxonomy" id="6210"/>
    <lineage>
        <taxon>Eukaryota</taxon>
        <taxon>Metazoa</taxon>
        <taxon>Spiralia</taxon>
        <taxon>Lophotrochozoa</taxon>
        <taxon>Platyhelminthes</taxon>
        <taxon>Cestoda</taxon>
        <taxon>Eucestoda</taxon>
        <taxon>Cyclophyllidea</taxon>
        <taxon>Taeniidae</taxon>
        <taxon>Echinococcus</taxon>
        <taxon>Echinococcus granulosus group</taxon>
    </lineage>
</organism>
<gene>
    <name evidence="2" type="ORF">EGR_05398</name>
</gene>
<evidence type="ECO:0000313" key="3">
    <source>
        <dbReference type="Proteomes" id="UP000019149"/>
    </source>
</evidence>
<dbReference type="Proteomes" id="UP000019149">
    <property type="component" value="Unassembled WGS sequence"/>
</dbReference>
<evidence type="ECO:0000313" key="2">
    <source>
        <dbReference type="EMBL" id="EUB59778.1"/>
    </source>
</evidence>
<dbReference type="KEGG" id="egl:EGR_05398"/>
<keyword evidence="1" id="KW-0812">Transmembrane</keyword>
<evidence type="ECO:0000256" key="1">
    <source>
        <dbReference type="SAM" id="Phobius"/>
    </source>
</evidence>
<keyword evidence="1" id="KW-1133">Transmembrane helix</keyword>
<dbReference type="CTD" id="36341113"/>
<dbReference type="RefSeq" id="XP_024350974.1">
    <property type="nucleotide sequence ID" value="XM_024494647.1"/>
</dbReference>
<keyword evidence="1" id="KW-0472">Membrane</keyword>
<accession>W6UF96</accession>
<sequence>MPDTSNSPIPLAEATNGRAALYHMANQNGVEDKAEEKGEEAEVEAMEAVEEEAKKNRRNRSIWCHCALGCIPVKCTTYLLVLCMTSKTLESVFVPVRGVKPPKNGHIGYNVQVFQALLIALIGPLAAVRRELLSQARFSPLPKLFTSL</sequence>
<reference evidence="2 3" key="1">
    <citation type="journal article" date="2013" name="Nat. Genet.">
        <title>The genome of the hydatid tapeworm Echinococcus granulosus.</title>
        <authorList>
            <person name="Zheng H."/>
            <person name="Zhang W."/>
            <person name="Zhang L."/>
            <person name="Zhang Z."/>
            <person name="Li J."/>
            <person name="Lu G."/>
            <person name="Zhu Y."/>
            <person name="Wang Y."/>
            <person name="Huang Y."/>
            <person name="Liu J."/>
            <person name="Kang H."/>
            <person name="Chen J."/>
            <person name="Wang L."/>
            <person name="Chen A."/>
            <person name="Yu S."/>
            <person name="Gao Z."/>
            <person name="Jin L."/>
            <person name="Gu W."/>
            <person name="Wang Z."/>
            <person name="Zhao L."/>
            <person name="Shi B."/>
            <person name="Wen H."/>
            <person name="Lin R."/>
            <person name="Jones M.K."/>
            <person name="Brejova B."/>
            <person name="Vinar T."/>
            <person name="Zhao G."/>
            <person name="McManus D.P."/>
            <person name="Chen Z."/>
            <person name="Zhou Y."/>
            <person name="Wang S."/>
        </authorList>
    </citation>
    <scope>NUCLEOTIDE SEQUENCE [LARGE SCALE GENOMIC DNA]</scope>
</reference>
<name>W6UF96_ECHGR</name>
<dbReference type="OrthoDB" id="10596792at2759"/>
<feature type="transmembrane region" description="Helical" evidence="1">
    <location>
        <begin position="62"/>
        <end position="87"/>
    </location>
</feature>
<comment type="caution">
    <text evidence="2">The sequence shown here is derived from an EMBL/GenBank/DDBJ whole genome shotgun (WGS) entry which is preliminary data.</text>
</comment>
<protein>
    <submittedName>
        <fullName evidence="2">Uncharacterized protein</fullName>
    </submittedName>
</protein>
<proteinExistence type="predicted"/>
<dbReference type="AlphaFoldDB" id="W6UF96"/>
<dbReference type="EMBL" id="APAU02000039">
    <property type="protein sequence ID" value="EUB59778.1"/>
    <property type="molecule type" value="Genomic_DNA"/>
</dbReference>